<gene>
    <name evidence="2" type="ORF">CLV91_1736</name>
</gene>
<comment type="caution">
    <text evidence="2">The sequence shown here is derived from an EMBL/GenBank/DDBJ whole genome shotgun (WGS) entry which is preliminary data.</text>
</comment>
<dbReference type="RefSeq" id="WP_170146725.1">
    <property type="nucleotide sequence ID" value="NZ_RBIQ01000008.1"/>
</dbReference>
<dbReference type="Proteomes" id="UP000269412">
    <property type="component" value="Unassembled WGS sequence"/>
</dbReference>
<sequence length="55" mass="6236">MDVLNDIFEKTALSLFPNLVRSIILVVFTVVLLLIIGMYTALLIYGIDSPIRFSY</sequence>
<organism evidence="2 3">
    <name type="scientific">Maribacter vaceletii</name>
    <dbReference type="NCBI Taxonomy" id="1206816"/>
    <lineage>
        <taxon>Bacteria</taxon>
        <taxon>Pseudomonadati</taxon>
        <taxon>Bacteroidota</taxon>
        <taxon>Flavobacteriia</taxon>
        <taxon>Flavobacteriales</taxon>
        <taxon>Flavobacteriaceae</taxon>
        <taxon>Maribacter</taxon>
    </lineage>
</organism>
<name>A0A495E7V3_9FLAO</name>
<protein>
    <submittedName>
        <fullName evidence="2">Uncharacterized protein</fullName>
    </submittedName>
</protein>
<dbReference type="AlphaFoldDB" id="A0A495E7V3"/>
<evidence type="ECO:0000313" key="2">
    <source>
        <dbReference type="EMBL" id="RKR13022.1"/>
    </source>
</evidence>
<proteinExistence type="predicted"/>
<feature type="transmembrane region" description="Helical" evidence="1">
    <location>
        <begin position="23"/>
        <end position="47"/>
    </location>
</feature>
<keyword evidence="1" id="KW-1133">Transmembrane helix</keyword>
<reference evidence="2 3" key="1">
    <citation type="submission" date="2018-10" db="EMBL/GenBank/DDBJ databases">
        <title>Genomic Encyclopedia of Archaeal and Bacterial Type Strains, Phase II (KMG-II): from individual species to whole genera.</title>
        <authorList>
            <person name="Goeker M."/>
        </authorList>
    </citation>
    <scope>NUCLEOTIDE SEQUENCE [LARGE SCALE GENOMIC DNA]</scope>
    <source>
        <strain evidence="2 3">DSM 25230</strain>
    </source>
</reference>
<keyword evidence="3" id="KW-1185">Reference proteome</keyword>
<keyword evidence="1" id="KW-0812">Transmembrane</keyword>
<evidence type="ECO:0000313" key="3">
    <source>
        <dbReference type="Proteomes" id="UP000269412"/>
    </source>
</evidence>
<evidence type="ECO:0000256" key="1">
    <source>
        <dbReference type="SAM" id="Phobius"/>
    </source>
</evidence>
<keyword evidence="1" id="KW-0472">Membrane</keyword>
<accession>A0A495E7V3</accession>
<dbReference type="EMBL" id="RBIQ01000008">
    <property type="protein sequence ID" value="RKR13022.1"/>
    <property type="molecule type" value="Genomic_DNA"/>
</dbReference>